<dbReference type="GO" id="GO:0006487">
    <property type="term" value="P:protein N-linked glycosylation"/>
    <property type="evidence" value="ECO:0007669"/>
    <property type="project" value="TreeGrafter"/>
</dbReference>
<dbReference type="PANTHER" id="PTHR31121">
    <property type="entry name" value="ALPHA-1,2 MANNOSYLTRANSFERASE KTR1"/>
    <property type="match status" value="1"/>
</dbReference>
<evidence type="ECO:0000313" key="4">
    <source>
        <dbReference type="Proteomes" id="UP000663834"/>
    </source>
</evidence>
<dbReference type="GO" id="GO:0005794">
    <property type="term" value="C:Golgi apparatus"/>
    <property type="evidence" value="ECO:0007669"/>
    <property type="project" value="TreeGrafter"/>
</dbReference>
<name>A0A816FST7_9BILA</name>
<proteinExistence type="inferred from homology"/>
<dbReference type="SUPFAM" id="SSF53448">
    <property type="entry name" value="Nucleotide-diphospho-sugar transferases"/>
    <property type="match status" value="1"/>
</dbReference>
<dbReference type="GO" id="GO:0000026">
    <property type="term" value="F:alpha-1,2-mannosyltransferase activity"/>
    <property type="evidence" value="ECO:0007669"/>
    <property type="project" value="TreeGrafter"/>
</dbReference>
<keyword evidence="2" id="KW-0808">Transferase</keyword>
<protein>
    <submittedName>
        <fullName evidence="3">Uncharacterized protein</fullName>
    </submittedName>
</protein>
<comment type="caution">
    <text evidence="3">The sequence shown here is derived from an EMBL/GenBank/DDBJ whole genome shotgun (WGS) entry which is preliminary data.</text>
</comment>
<evidence type="ECO:0000256" key="2">
    <source>
        <dbReference type="ARBA" id="ARBA00022679"/>
    </source>
</evidence>
<evidence type="ECO:0000256" key="1">
    <source>
        <dbReference type="ARBA" id="ARBA00007677"/>
    </source>
</evidence>
<dbReference type="AlphaFoldDB" id="A0A816FST7"/>
<dbReference type="Proteomes" id="UP000663834">
    <property type="component" value="Unassembled WGS sequence"/>
</dbReference>
<gene>
    <name evidence="3" type="ORF">KQP761_LOCUS32951</name>
</gene>
<dbReference type="Gene3D" id="3.90.550.10">
    <property type="entry name" value="Spore Coat Polysaccharide Biosynthesis Protein SpsA, Chain A"/>
    <property type="match status" value="1"/>
</dbReference>
<dbReference type="InterPro" id="IPR029044">
    <property type="entry name" value="Nucleotide-diphossugar_trans"/>
</dbReference>
<dbReference type="InterPro" id="IPR002685">
    <property type="entry name" value="Glyco_trans_15"/>
</dbReference>
<accession>A0A816FST7</accession>
<dbReference type="PANTHER" id="PTHR31121:SF6">
    <property type="entry name" value="ALPHA-1,2 MANNOSYLTRANSFERASE KTR1"/>
    <property type="match status" value="1"/>
</dbReference>
<dbReference type="GO" id="GO:0000032">
    <property type="term" value="P:cell wall mannoprotein biosynthetic process"/>
    <property type="evidence" value="ECO:0007669"/>
    <property type="project" value="TreeGrafter"/>
</dbReference>
<dbReference type="EMBL" id="CAJNOW010018442">
    <property type="protein sequence ID" value="CAF1665229.1"/>
    <property type="molecule type" value="Genomic_DNA"/>
</dbReference>
<dbReference type="Pfam" id="PF01793">
    <property type="entry name" value="Glyco_transf_15"/>
    <property type="match status" value="1"/>
</dbReference>
<comment type="similarity">
    <text evidence="1">Belongs to the glycosyltransferase 15 family.</text>
</comment>
<reference evidence="3" key="1">
    <citation type="submission" date="2021-02" db="EMBL/GenBank/DDBJ databases">
        <authorList>
            <person name="Nowell W R."/>
        </authorList>
    </citation>
    <scope>NUCLEOTIDE SEQUENCE</scope>
</reference>
<organism evidence="3 4">
    <name type="scientific">Rotaria magnacalcarata</name>
    <dbReference type="NCBI Taxonomy" id="392030"/>
    <lineage>
        <taxon>Eukaryota</taxon>
        <taxon>Metazoa</taxon>
        <taxon>Spiralia</taxon>
        <taxon>Gnathifera</taxon>
        <taxon>Rotifera</taxon>
        <taxon>Eurotatoria</taxon>
        <taxon>Bdelloidea</taxon>
        <taxon>Philodinida</taxon>
        <taxon>Philodinidae</taxon>
        <taxon>Rotaria</taxon>
    </lineage>
</organism>
<dbReference type="OrthoDB" id="439943at2759"/>
<dbReference type="GO" id="GO:0016020">
    <property type="term" value="C:membrane"/>
    <property type="evidence" value="ECO:0007669"/>
    <property type="project" value="InterPro"/>
</dbReference>
<evidence type="ECO:0000313" key="3">
    <source>
        <dbReference type="EMBL" id="CAF1665229.1"/>
    </source>
</evidence>
<sequence length="310" mass="36405">MKWYNREPENSLGVIVYLTTVGQLSQLNASLLSLRQFLFKPRPVVVFHEGDFNDVNVQLALANTLGSNAPLAFEHIRFPTKVNIIRTRKEYHIGYSHMCNFFGIMLPYHPLISNLFIFYLRLDYHSYLLGPALTYDLFDYMQTNRLQYSFLMVHMDHRVYVKGLWKLFHKFLTHSCMVPSPAVKKTQTNSFTGWYTYAIIFNNFELCNGSLWREPRMEAWLRQVDESKGIYKYRWGDAPIRTLAVTQFLEKNQVVKLCDIGYSHRHQYTCASHIHPCPVPPHLKGSLNSFYPQGCYPNDNPLCKYYQENT</sequence>